<protein>
    <recommendedName>
        <fullName evidence="9">Flagellar biosynthesis protein FliO</fullName>
    </recommendedName>
</protein>
<evidence type="ECO:0000256" key="3">
    <source>
        <dbReference type="ARBA" id="ARBA00022692"/>
    </source>
</evidence>
<reference evidence="7 8" key="2">
    <citation type="journal article" date="2011" name="Stand. Genomic Sci.">
        <title>Complete genome sequence of Mahella australiensis type strain (50-1 BON).</title>
        <authorList>
            <person name="Sikorski J."/>
            <person name="Teshima H."/>
            <person name="Nolan M."/>
            <person name="Lucas S."/>
            <person name="Hammon N."/>
            <person name="Deshpande S."/>
            <person name="Cheng J.F."/>
            <person name="Pitluck S."/>
            <person name="Liolios K."/>
            <person name="Pagani I."/>
            <person name="Ivanova N."/>
            <person name="Huntemann M."/>
            <person name="Mavromatis K."/>
            <person name="Ovchinikova G."/>
            <person name="Pati A."/>
            <person name="Tapia R."/>
            <person name="Han C."/>
            <person name="Goodwin L."/>
            <person name="Chen A."/>
            <person name="Palaniappan K."/>
            <person name="Land M."/>
            <person name="Hauser L."/>
            <person name="Ngatchou-Djao O.D."/>
            <person name="Rohde M."/>
            <person name="Pukall R."/>
            <person name="Spring S."/>
            <person name="Abt B."/>
            <person name="Goker M."/>
            <person name="Detter J.C."/>
            <person name="Woyke T."/>
            <person name="Bristow J."/>
            <person name="Markowitz V."/>
            <person name="Hugenholtz P."/>
            <person name="Eisen J.A."/>
            <person name="Kyrpides N.C."/>
            <person name="Klenk H.P."/>
            <person name="Lapidus A."/>
        </authorList>
    </citation>
    <scope>NUCLEOTIDE SEQUENCE [LARGE SCALE GENOMIC DNA]</scope>
    <source>
        <strain evidence="8">DSM 15567 / CIP 107919 / 50-1 BON</strain>
    </source>
</reference>
<dbReference type="EMBL" id="CP002360">
    <property type="protein sequence ID" value="AEE96067.1"/>
    <property type="molecule type" value="Genomic_DNA"/>
</dbReference>
<keyword evidence="3 6" id="KW-0812">Transmembrane</keyword>
<name>F4A1V1_MAHA5</name>
<sequence>MPDNGATWLSVMLAVFAFIIVIAGAYYATRFISKKSIGLSRGRYIEIIDRAMLSNDKWLCIVKVGERYYLLSVAPSSVSLIIELTADQIMLIGKNDAREGNVSFATYMQAFMKKIGNKTDETDKS</sequence>
<evidence type="ECO:0000256" key="4">
    <source>
        <dbReference type="ARBA" id="ARBA00022989"/>
    </source>
</evidence>
<dbReference type="OrthoDB" id="1726618at2"/>
<dbReference type="InterPro" id="IPR022781">
    <property type="entry name" value="Flagellar_biosynth_FliO"/>
</dbReference>
<evidence type="ECO:0000313" key="8">
    <source>
        <dbReference type="Proteomes" id="UP000008457"/>
    </source>
</evidence>
<keyword evidence="4 6" id="KW-1133">Transmembrane helix</keyword>
<dbReference type="eggNOG" id="COG3190">
    <property type="taxonomic scope" value="Bacteria"/>
</dbReference>
<comment type="subcellular location">
    <subcellularLocation>
        <location evidence="1">Cell membrane</location>
    </subcellularLocation>
</comment>
<evidence type="ECO:0000256" key="2">
    <source>
        <dbReference type="ARBA" id="ARBA00022475"/>
    </source>
</evidence>
<evidence type="ECO:0000256" key="1">
    <source>
        <dbReference type="ARBA" id="ARBA00004236"/>
    </source>
</evidence>
<proteinExistence type="predicted"/>
<dbReference type="Proteomes" id="UP000008457">
    <property type="component" value="Chromosome"/>
</dbReference>
<feature type="transmembrane region" description="Helical" evidence="6">
    <location>
        <begin position="6"/>
        <end position="28"/>
    </location>
</feature>
<dbReference type="RefSeq" id="WP_013780497.1">
    <property type="nucleotide sequence ID" value="NC_015520.1"/>
</dbReference>
<organism evidence="7 8">
    <name type="scientific">Mahella australiensis (strain DSM 15567 / CIP 107919 / 50-1 BON)</name>
    <dbReference type="NCBI Taxonomy" id="697281"/>
    <lineage>
        <taxon>Bacteria</taxon>
        <taxon>Bacillati</taxon>
        <taxon>Bacillota</taxon>
        <taxon>Clostridia</taxon>
        <taxon>Thermoanaerobacterales</taxon>
        <taxon>Thermoanaerobacterales Family IV. Incertae Sedis</taxon>
        <taxon>Mahella</taxon>
    </lineage>
</organism>
<dbReference type="Pfam" id="PF04347">
    <property type="entry name" value="FliO"/>
    <property type="match status" value="1"/>
</dbReference>
<dbReference type="KEGG" id="mas:Mahau_0869"/>
<keyword evidence="5 6" id="KW-0472">Membrane</keyword>
<dbReference type="GO" id="GO:0016020">
    <property type="term" value="C:membrane"/>
    <property type="evidence" value="ECO:0007669"/>
    <property type="project" value="InterPro"/>
</dbReference>
<evidence type="ECO:0000313" key="7">
    <source>
        <dbReference type="EMBL" id="AEE96067.1"/>
    </source>
</evidence>
<evidence type="ECO:0000256" key="6">
    <source>
        <dbReference type="SAM" id="Phobius"/>
    </source>
</evidence>
<reference evidence="8" key="1">
    <citation type="submission" date="2010-11" db="EMBL/GenBank/DDBJ databases">
        <title>The complete genome of Mahella australiensis DSM 15567.</title>
        <authorList>
            <consortium name="US DOE Joint Genome Institute (JGI-PGF)"/>
            <person name="Lucas S."/>
            <person name="Copeland A."/>
            <person name="Lapidus A."/>
            <person name="Bruce D."/>
            <person name="Goodwin L."/>
            <person name="Pitluck S."/>
            <person name="Kyrpides N."/>
            <person name="Mavromatis K."/>
            <person name="Pagani I."/>
            <person name="Ivanova N."/>
            <person name="Teshima H."/>
            <person name="Brettin T."/>
            <person name="Detter J.C."/>
            <person name="Han C."/>
            <person name="Tapia R."/>
            <person name="Land M."/>
            <person name="Hauser L."/>
            <person name="Markowitz V."/>
            <person name="Cheng J.-F."/>
            <person name="Hugenholtz P."/>
            <person name="Woyke T."/>
            <person name="Wu D."/>
            <person name="Spring S."/>
            <person name="Pukall R."/>
            <person name="Steenblock K."/>
            <person name="Schneider S."/>
            <person name="Klenk H.-P."/>
            <person name="Eisen J.A."/>
        </authorList>
    </citation>
    <scope>NUCLEOTIDE SEQUENCE [LARGE SCALE GENOMIC DNA]</scope>
    <source>
        <strain evidence="8">DSM 15567 / CIP 107919 / 50-1 BON</strain>
    </source>
</reference>
<evidence type="ECO:0000256" key="5">
    <source>
        <dbReference type="ARBA" id="ARBA00023136"/>
    </source>
</evidence>
<keyword evidence="2" id="KW-1003">Cell membrane</keyword>
<evidence type="ECO:0008006" key="9">
    <source>
        <dbReference type="Google" id="ProtNLM"/>
    </source>
</evidence>
<accession>F4A1V1</accession>
<dbReference type="GO" id="GO:0044781">
    <property type="term" value="P:bacterial-type flagellum organization"/>
    <property type="evidence" value="ECO:0007669"/>
    <property type="project" value="InterPro"/>
</dbReference>
<dbReference type="AlphaFoldDB" id="F4A1V1"/>
<gene>
    <name evidence="7" type="ordered locus">Mahau_0869</name>
</gene>
<dbReference type="HOGENOM" id="CLU_152430_0_0_9"/>
<keyword evidence="8" id="KW-1185">Reference proteome</keyword>
<dbReference type="STRING" id="697281.Mahau_0869"/>